<keyword evidence="4" id="KW-0547">Nucleotide-binding</keyword>
<dbReference type="InterPro" id="IPR011009">
    <property type="entry name" value="Kinase-like_dom_sf"/>
</dbReference>
<evidence type="ECO:0000256" key="2">
    <source>
        <dbReference type="ARBA" id="ARBA00022527"/>
    </source>
</evidence>
<evidence type="ECO:0000259" key="9">
    <source>
        <dbReference type="PROSITE" id="PS50011"/>
    </source>
</evidence>
<comment type="catalytic activity">
    <reaction evidence="7">
        <text>L-threonyl-[protein] + ATP = O-phospho-L-threonyl-[protein] + ADP + H(+)</text>
        <dbReference type="Rhea" id="RHEA:46608"/>
        <dbReference type="Rhea" id="RHEA-COMP:11060"/>
        <dbReference type="Rhea" id="RHEA-COMP:11605"/>
        <dbReference type="ChEBI" id="CHEBI:15378"/>
        <dbReference type="ChEBI" id="CHEBI:30013"/>
        <dbReference type="ChEBI" id="CHEBI:30616"/>
        <dbReference type="ChEBI" id="CHEBI:61977"/>
        <dbReference type="ChEBI" id="CHEBI:456216"/>
        <dbReference type="EC" id="2.7.11.1"/>
    </reaction>
</comment>
<evidence type="ECO:0000256" key="6">
    <source>
        <dbReference type="ARBA" id="ARBA00022840"/>
    </source>
</evidence>
<dbReference type="Gene3D" id="1.10.510.10">
    <property type="entry name" value="Transferase(Phosphotransferase) domain 1"/>
    <property type="match status" value="1"/>
</dbReference>
<evidence type="ECO:0000256" key="8">
    <source>
        <dbReference type="ARBA" id="ARBA00048679"/>
    </source>
</evidence>
<protein>
    <recommendedName>
        <fullName evidence="1">non-specific serine/threonine protein kinase</fullName>
        <ecNumber evidence="1">2.7.11.1</ecNumber>
    </recommendedName>
</protein>
<keyword evidence="5 10" id="KW-0418">Kinase</keyword>
<dbReference type="GO" id="GO:0005886">
    <property type="term" value="C:plasma membrane"/>
    <property type="evidence" value="ECO:0007669"/>
    <property type="project" value="TreeGrafter"/>
</dbReference>
<dbReference type="PROSITE" id="PS00108">
    <property type="entry name" value="PROTEIN_KINASE_ST"/>
    <property type="match status" value="1"/>
</dbReference>
<dbReference type="PANTHER" id="PTHR27002:SF1073">
    <property type="entry name" value="CYSTEINE-RICH RECEPTOR-LIKE PROTEIN KINASE 29"/>
    <property type="match status" value="1"/>
</dbReference>
<evidence type="ECO:0000256" key="3">
    <source>
        <dbReference type="ARBA" id="ARBA00022679"/>
    </source>
</evidence>
<evidence type="ECO:0000256" key="5">
    <source>
        <dbReference type="ARBA" id="ARBA00022777"/>
    </source>
</evidence>
<dbReference type="InterPro" id="IPR000719">
    <property type="entry name" value="Prot_kinase_dom"/>
</dbReference>
<dbReference type="OrthoDB" id="908042at2759"/>
<dbReference type="SUPFAM" id="SSF56112">
    <property type="entry name" value="Protein kinase-like (PK-like)"/>
    <property type="match status" value="1"/>
</dbReference>
<dbReference type="FunFam" id="1.10.510.10:FF:001023">
    <property type="entry name" value="Os07g0541700 protein"/>
    <property type="match status" value="1"/>
</dbReference>
<proteinExistence type="predicted"/>
<keyword evidence="10" id="KW-0675">Receptor</keyword>
<name>A0A830DM88_9LAMI</name>
<dbReference type="Pfam" id="PF00069">
    <property type="entry name" value="Pkinase"/>
    <property type="match status" value="1"/>
</dbReference>
<comment type="catalytic activity">
    <reaction evidence="8">
        <text>L-seryl-[protein] + ATP = O-phospho-L-seryl-[protein] + ADP + H(+)</text>
        <dbReference type="Rhea" id="RHEA:17989"/>
        <dbReference type="Rhea" id="RHEA-COMP:9863"/>
        <dbReference type="Rhea" id="RHEA-COMP:11604"/>
        <dbReference type="ChEBI" id="CHEBI:15378"/>
        <dbReference type="ChEBI" id="CHEBI:29999"/>
        <dbReference type="ChEBI" id="CHEBI:30616"/>
        <dbReference type="ChEBI" id="CHEBI:83421"/>
        <dbReference type="ChEBI" id="CHEBI:456216"/>
        <dbReference type="EC" id="2.7.11.1"/>
    </reaction>
</comment>
<dbReference type="Proteomes" id="UP000653305">
    <property type="component" value="Unassembled WGS sequence"/>
</dbReference>
<keyword evidence="6" id="KW-0067">ATP-binding</keyword>
<organism evidence="10 11">
    <name type="scientific">Phtheirospermum japonicum</name>
    <dbReference type="NCBI Taxonomy" id="374723"/>
    <lineage>
        <taxon>Eukaryota</taxon>
        <taxon>Viridiplantae</taxon>
        <taxon>Streptophyta</taxon>
        <taxon>Embryophyta</taxon>
        <taxon>Tracheophyta</taxon>
        <taxon>Spermatophyta</taxon>
        <taxon>Magnoliopsida</taxon>
        <taxon>eudicotyledons</taxon>
        <taxon>Gunneridae</taxon>
        <taxon>Pentapetalae</taxon>
        <taxon>asterids</taxon>
        <taxon>lamiids</taxon>
        <taxon>Lamiales</taxon>
        <taxon>Orobanchaceae</taxon>
        <taxon>Orobanchaceae incertae sedis</taxon>
        <taxon>Phtheirospermum</taxon>
    </lineage>
</organism>
<feature type="domain" description="Protein kinase" evidence="9">
    <location>
        <begin position="1"/>
        <end position="63"/>
    </location>
</feature>
<accession>A0A830DM88</accession>
<dbReference type="EC" id="2.7.11.1" evidence="1"/>
<evidence type="ECO:0000313" key="10">
    <source>
        <dbReference type="EMBL" id="GFQ06952.1"/>
    </source>
</evidence>
<keyword evidence="2" id="KW-0723">Serine/threonine-protein kinase</keyword>
<dbReference type="GO" id="GO:0005524">
    <property type="term" value="F:ATP binding"/>
    <property type="evidence" value="ECO:0007669"/>
    <property type="project" value="UniProtKB-KW"/>
</dbReference>
<keyword evidence="11" id="KW-1185">Reference proteome</keyword>
<dbReference type="InterPro" id="IPR008271">
    <property type="entry name" value="Ser/Thr_kinase_AS"/>
</dbReference>
<dbReference type="GO" id="GO:0004674">
    <property type="term" value="F:protein serine/threonine kinase activity"/>
    <property type="evidence" value="ECO:0007669"/>
    <property type="project" value="UniProtKB-KW"/>
</dbReference>
<dbReference type="PANTHER" id="PTHR27002">
    <property type="entry name" value="RECEPTOR-LIKE SERINE/THREONINE-PROTEIN KINASE SD1-8"/>
    <property type="match status" value="1"/>
</dbReference>
<evidence type="ECO:0000256" key="4">
    <source>
        <dbReference type="ARBA" id="ARBA00022741"/>
    </source>
</evidence>
<dbReference type="EMBL" id="BMAC01001354">
    <property type="protein sequence ID" value="GFQ06952.1"/>
    <property type="molecule type" value="Genomic_DNA"/>
</dbReference>
<sequence>MGGIARGLLYLHEDSRLRIIHRDLKPGNVLVDEEMNPKIPDFGLAKLVVPDGTQESTDRIVGT</sequence>
<reference evidence="10" key="1">
    <citation type="submission" date="2020-07" db="EMBL/GenBank/DDBJ databases">
        <title>Ethylene signaling mediates host invasion by parasitic plants.</title>
        <authorList>
            <person name="Yoshida S."/>
        </authorList>
    </citation>
    <scope>NUCLEOTIDE SEQUENCE</scope>
    <source>
        <strain evidence="10">Okayama</strain>
    </source>
</reference>
<dbReference type="AlphaFoldDB" id="A0A830DM88"/>
<comment type="caution">
    <text evidence="10">The sequence shown here is derived from an EMBL/GenBank/DDBJ whole genome shotgun (WGS) entry which is preliminary data.</text>
</comment>
<evidence type="ECO:0000256" key="1">
    <source>
        <dbReference type="ARBA" id="ARBA00012513"/>
    </source>
</evidence>
<dbReference type="PROSITE" id="PS50011">
    <property type="entry name" value="PROTEIN_KINASE_DOM"/>
    <property type="match status" value="1"/>
</dbReference>
<evidence type="ECO:0000256" key="7">
    <source>
        <dbReference type="ARBA" id="ARBA00047899"/>
    </source>
</evidence>
<keyword evidence="3" id="KW-0808">Transferase</keyword>
<evidence type="ECO:0000313" key="11">
    <source>
        <dbReference type="Proteomes" id="UP000653305"/>
    </source>
</evidence>
<gene>
    <name evidence="10" type="ORF">PHJA_002839300</name>
</gene>